<dbReference type="KEGG" id="wei:EQG49_09565"/>
<sequence length="88" mass="10374">MKSINNGGSKTSGFGFESTNNFNILNEYEDNDMQNMQRTEVFEGKYGKQDMDKFMKTNPVEKILNMKPLPSEDKYQRMRVTFQMRSKK</sequence>
<evidence type="ECO:0000313" key="1">
    <source>
        <dbReference type="EMBL" id="QBO36689.1"/>
    </source>
</evidence>
<organism evidence="1 2">
    <name type="scientific">Periweissella cryptocerci</name>
    <dbReference type="NCBI Taxonomy" id="2506420"/>
    <lineage>
        <taxon>Bacteria</taxon>
        <taxon>Bacillati</taxon>
        <taxon>Bacillota</taxon>
        <taxon>Bacilli</taxon>
        <taxon>Lactobacillales</taxon>
        <taxon>Lactobacillaceae</taxon>
        <taxon>Periweissella</taxon>
    </lineage>
</organism>
<accession>A0A4P6YV52</accession>
<dbReference type="EMBL" id="CP037940">
    <property type="protein sequence ID" value="QBO36689.1"/>
    <property type="molecule type" value="Genomic_DNA"/>
</dbReference>
<reference evidence="2" key="1">
    <citation type="submission" date="2019-03" db="EMBL/GenBank/DDBJ databases">
        <title>Weissella sp. 26KH-42 Genome sequencing.</title>
        <authorList>
            <person name="Heo J."/>
            <person name="Kim S.-J."/>
            <person name="Kim J.-S."/>
            <person name="Hong S.-B."/>
            <person name="Kwon S.-W."/>
        </authorList>
    </citation>
    <scope>NUCLEOTIDE SEQUENCE [LARGE SCALE GENOMIC DNA]</scope>
    <source>
        <strain evidence="2">26KH-42</strain>
    </source>
</reference>
<dbReference type="AlphaFoldDB" id="A0A4P6YV52"/>
<name>A0A4P6YV52_9LACO</name>
<dbReference type="RefSeq" id="WP_133363766.1">
    <property type="nucleotide sequence ID" value="NZ_CP037940.1"/>
</dbReference>
<proteinExistence type="predicted"/>
<keyword evidence="2" id="KW-1185">Reference proteome</keyword>
<protein>
    <submittedName>
        <fullName evidence="1">Uncharacterized protein</fullName>
    </submittedName>
</protein>
<gene>
    <name evidence="1" type="ORF">EQG49_09565</name>
</gene>
<evidence type="ECO:0000313" key="2">
    <source>
        <dbReference type="Proteomes" id="UP000292886"/>
    </source>
</evidence>
<dbReference type="Proteomes" id="UP000292886">
    <property type="component" value="Chromosome"/>
</dbReference>